<dbReference type="AlphaFoldDB" id="A0A9D1NVU0"/>
<evidence type="ECO:0000259" key="5">
    <source>
        <dbReference type="Pfam" id="PF00389"/>
    </source>
</evidence>
<feature type="domain" description="D-isomer specific 2-hydroxyacid dehydrogenase catalytic" evidence="5">
    <location>
        <begin position="17"/>
        <end position="315"/>
    </location>
</feature>
<dbReference type="SUPFAM" id="SSF52283">
    <property type="entry name" value="Formate/glycerate dehydrogenase catalytic domain-like"/>
    <property type="match status" value="1"/>
</dbReference>
<dbReference type="InterPro" id="IPR029753">
    <property type="entry name" value="D-isomer_DH_CS"/>
</dbReference>
<dbReference type="PANTHER" id="PTHR43761:SF1">
    <property type="entry name" value="D-ISOMER SPECIFIC 2-HYDROXYACID DEHYDROGENASE CATALYTIC DOMAIN-CONTAINING PROTEIN-RELATED"/>
    <property type="match status" value="1"/>
</dbReference>
<evidence type="ECO:0000256" key="4">
    <source>
        <dbReference type="RuleBase" id="RU003719"/>
    </source>
</evidence>
<evidence type="ECO:0000256" key="1">
    <source>
        <dbReference type="ARBA" id="ARBA00005854"/>
    </source>
</evidence>
<feature type="domain" description="D-isomer specific 2-hydroxyacid dehydrogenase NAD-binding" evidence="6">
    <location>
        <begin position="106"/>
        <end position="287"/>
    </location>
</feature>
<evidence type="ECO:0000313" key="8">
    <source>
        <dbReference type="Proteomes" id="UP000886723"/>
    </source>
</evidence>
<name>A0A9D1NVU0_9FIRM</name>
<dbReference type="InterPro" id="IPR006139">
    <property type="entry name" value="D-isomer_2_OHA_DH_cat_dom"/>
</dbReference>
<dbReference type="PROSITE" id="PS00670">
    <property type="entry name" value="D_2_HYDROXYACID_DH_2"/>
    <property type="match status" value="1"/>
</dbReference>
<accession>A0A9D1NVU0</accession>
<evidence type="ECO:0000256" key="3">
    <source>
        <dbReference type="ARBA" id="ARBA00023027"/>
    </source>
</evidence>
<reference evidence="7" key="1">
    <citation type="submission" date="2020-10" db="EMBL/GenBank/DDBJ databases">
        <authorList>
            <person name="Gilroy R."/>
        </authorList>
    </citation>
    <scope>NUCLEOTIDE SEQUENCE</scope>
    <source>
        <strain evidence="7">ChiBcec2-4451</strain>
    </source>
</reference>
<dbReference type="PANTHER" id="PTHR43761">
    <property type="entry name" value="D-ISOMER SPECIFIC 2-HYDROXYACID DEHYDROGENASE FAMILY PROTEIN (AFU_ORTHOLOGUE AFUA_1G13630)"/>
    <property type="match status" value="1"/>
</dbReference>
<dbReference type="InterPro" id="IPR036291">
    <property type="entry name" value="NAD(P)-bd_dom_sf"/>
</dbReference>
<reference evidence="7" key="2">
    <citation type="journal article" date="2021" name="PeerJ">
        <title>Extensive microbial diversity within the chicken gut microbiome revealed by metagenomics and culture.</title>
        <authorList>
            <person name="Gilroy R."/>
            <person name="Ravi A."/>
            <person name="Getino M."/>
            <person name="Pursley I."/>
            <person name="Horton D.L."/>
            <person name="Alikhan N.F."/>
            <person name="Baker D."/>
            <person name="Gharbi K."/>
            <person name="Hall N."/>
            <person name="Watson M."/>
            <person name="Adriaenssens E.M."/>
            <person name="Foster-Nyarko E."/>
            <person name="Jarju S."/>
            <person name="Secka A."/>
            <person name="Antonio M."/>
            <person name="Oren A."/>
            <person name="Chaudhuri R.R."/>
            <person name="La Ragione R."/>
            <person name="Hildebrand F."/>
            <person name="Pallen M.J."/>
        </authorList>
    </citation>
    <scope>NUCLEOTIDE SEQUENCE</scope>
    <source>
        <strain evidence="7">ChiBcec2-4451</strain>
    </source>
</reference>
<gene>
    <name evidence="7" type="ORF">IAA63_07665</name>
</gene>
<dbReference type="SUPFAM" id="SSF51735">
    <property type="entry name" value="NAD(P)-binding Rossmann-fold domains"/>
    <property type="match status" value="1"/>
</dbReference>
<dbReference type="PROSITE" id="PS00671">
    <property type="entry name" value="D_2_HYDROXYACID_DH_3"/>
    <property type="match status" value="1"/>
</dbReference>
<comment type="caution">
    <text evidence="7">The sequence shown here is derived from an EMBL/GenBank/DDBJ whole genome shotgun (WGS) entry which is preliminary data.</text>
</comment>
<evidence type="ECO:0000259" key="6">
    <source>
        <dbReference type="Pfam" id="PF02826"/>
    </source>
</evidence>
<dbReference type="GO" id="GO:0051287">
    <property type="term" value="F:NAD binding"/>
    <property type="evidence" value="ECO:0007669"/>
    <property type="project" value="InterPro"/>
</dbReference>
<evidence type="ECO:0000256" key="2">
    <source>
        <dbReference type="ARBA" id="ARBA00023002"/>
    </source>
</evidence>
<sequence>MKIVILEAKSLGDDISFTSFEQFGEVKVYPNTTVEEMPERIRDAEILVANKLPLNRETLKDAPKVRMVGLSATGINNLDGEYLKSRGIAAYHVAGYSTEAVAQHTFALLLYLMERLRYYDDFVKSGQYSDCGTFSWFGEPFMELAGKTWGILGMGAIGRKVAQIAEAFGCRVICCSASGGHYDTPYRQVEWKELLSSSDILSVHAPLNSYTEGLMNREAFRAMKPSAYFINVARGPVVDDAALAEALREGWIAGAALDVVSKEPVPRDNPLLEIQDSRKLVITPHIGWAPVETRRRCAEETAANIGRFLRGDHVNRVY</sequence>
<protein>
    <submittedName>
        <fullName evidence="7">Hydroxyacid dehydrogenase</fullName>
        <ecNumber evidence="7">1.1.1.272</ecNumber>
    </submittedName>
</protein>
<dbReference type="InterPro" id="IPR006140">
    <property type="entry name" value="D-isomer_DH_NAD-bd"/>
</dbReference>
<organism evidence="7 8">
    <name type="scientific">Candidatus Pullilachnospira stercoravium</name>
    <dbReference type="NCBI Taxonomy" id="2840913"/>
    <lineage>
        <taxon>Bacteria</taxon>
        <taxon>Bacillati</taxon>
        <taxon>Bacillota</taxon>
        <taxon>Clostridia</taxon>
        <taxon>Lachnospirales</taxon>
        <taxon>Lachnospiraceae</taxon>
        <taxon>Lachnospiraceae incertae sedis</taxon>
        <taxon>Candidatus Pullilachnospira</taxon>
    </lineage>
</organism>
<keyword evidence="2 4" id="KW-0560">Oxidoreductase</keyword>
<dbReference type="Proteomes" id="UP000886723">
    <property type="component" value="Unassembled WGS sequence"/>
</dbReference>
<comment type="similarity">
    <text evidence="1 4">Belongs to the D-isomer specific 2-hydroxyacid dehydrogenase family.</text>
</comment>
<dbReference type="GO" id="GO:0050578">
    <property type="term" value="F:(2R)-2-hydroxyacid dehydrogenase (NADP+) activity"/>
    <property type="evidence" value="ECO:0007669"/>
    <property type="project" value="UniProtKB-EC"/>
</dbReference>
<dbReference type="Gene3D" id="3.40.50.720">
    <property type="entry name" value="NAD(P)-binding Rossmann-like Domain"/>
    <property type="match status" value="2"/>
</dbReference>
<keyword evidence="3" id="KW-0520">NAD</keyword>
<evidence type="ECO:0000313" key="7">
    <source>
        <dbReference type="EMBL" id="HIV12999.1"/>
    </source>
</evidence>
<dbReference type="Pfam" id="PF00389">
    <property type="entry name" value="2-Hacid_dh"/>
    <property type="match status" value="1"/>
</dbReference>
<proteinExistence type="inferred from homology"/>
<dbReference type="Pfam" id="PF02826">
    <property type="entry name" value="2-Hacid_dh_C"/>
    <property type="match status" value="1"/>
</dbReference>
<dbReference type="CDD" id="cd12162">
    <property type="entry name" value="2-Hacid_dh_4"/>
    <property type="match status" value="1"/>
</dbReference>
<dbReference type="InterPro" id="IPR050418">
    <property type="entry name" value="D-iso_2-hydroxyacid_DH_PdxB"/>
</dbReference>
<dbReference type="EMBL" id="DVON01000167">
    <property type="protein sequence ID" value="HIV12999.1"/>
    <property type="molecule type" value="Genomic_DNA"/>
</dbReference>
<dbReference type="EC" id="1.1.1.272" evidence="7"/>